<evidence type="ECO:0000313" key="2">
    <source>
        <dbReference type="EMBL" id="KOO68788.1"/>
    </source>
</evidence>
<dbReference type="RefSeq" id="WP_053398179.1">
    <property type="nucleotide sequence ID" value="NZ_DAWCKJ010000086.1"/>
</dbReference>
<evidence type="ECO:0008006" key="4">
    <source>
        <dbReference type="Google" id="ProtNLM"/>
    </source>
</evidence>
<name>A0A8E1QY13_9BACT</name>
<keyword evidence="1" id="KW-0175">Coiled coil</keyword>
<protein>
    <recommendedName>
        <fullName evidence="4">Cell division protein ZapB</fullName>
    </recommendedName>
</protein>
<reference evidence="2 3" key="1">
    <citation type="submission" date="2015-06" db="EMBL/GenBank/DDBJ databases">
        <title>Prevotella sp. 109, sp. nov., a novel member of the family Prevotellaceae isolated from human faeces.</title>
        <authorList>
            <person name="Shkoporov A.N."/>
            <person name="Chaplin A.V."/>
            <person name="Kafarskaia L.I."/>
            <person name="Efimov B.A."/>
        </authorList>
    </citation>
    <scope>NUCLEOTIDE SEQUENCE [LARGE SCALE GENOMIC DNA]</scope>
    <source>
        <strain evidence="2 3">109</strain>
    </source>
</reference>
<sequence length="97" mass="11406">MADNDKIMTLFTTRVRQLILQYNQLKKENEELYAMLDAQEEEMKRLKSTLEQAQKDYESLKMAKMMEISDGDIESAKRRLSGLIREVNKCITLLSEE</sequence>
<dbReference type="Proteomes" id="UP000036951">
    <property type="component" value="Unassembled WGS sequence"/>
</dbReference>
<keyword evidence="3" id="KW-1185">Reference proteome</keyword>
<evidence type="ECO:0000256" key="1">
    <source>
        <dbReference type="SAM" id="Coils"/>
    </source>
</evidence>
<comment type="caution">
    <text evidence="2">The sequence shown here is derived from an EMBL/GenBank/DDBJ whole genome shotgun (WGS) entry which is preliminary data.</text>
</comment>
<dbReference type="OrthoDB" id="1467932at2"/>
<feature type="coiled-coil region" evidence="1">
    <location>
        <begin position="15"/>
        <end position="63"/>
    </location>
</feature>
<proteinExistence type="predicted"/>
<dbReference type="EMBL" id="LFQU01000009">
    <property type="protein sequence ID" value="KOO68788.1"/>
    <property type="molecule type" value="Genomic_DNA"/>
</dbReference>
<accession>A0A8E1QY13</accession>
<organism evidence="2 3">
    <name type="scientific">Xylanibacter rarus</name>
    <dbReference type="NCBI Taxonomy" id="1676614"/>
    <lineage>
        <taxon>Bacteria</taxon>
        <taxon>Pseudomonadati</taxon>
        <taxon>Bacteroidota</taxon>
        <taxon>Bacteroidia</taxon>
        <taxon>Bacteroidales</taxon>
        <taxon>Prevotellaceae</taxon>
        <taxon>Xylanibacter</taxon>
    </lineage>
</organism>
<evidence type="ECO:0000313" key="3">
    <source>
        <dbReference type="Proteomes" id="UP000036951"/>
    </source>
</evidence>
<dbReference type="AlphaFoldDB" id="A0A8E1QY13"/>
<gene>
    <name evidence="2" type="ORF">ACU52_06420</name>
</gene>